<dbReference type="Proteomes" id="UP001469553">
    <property type="component" value="Unassembled WGS sequence"/>
</dbReference>
<protein>
    <submittedName>
        <fullName evidence="3">Uncharacterized protein</fullName>
    </submittedName>
</protein>
<name>A0ABV0ZF15_9TELE</name>
<keyword evidence="2" id="KW-0732">Signal</keyword>
<organism evidence="3 4">
    <name type="scientific">Ameca splendens</name>
    <dbReference type="NCBI Taxonomy" id="208324"/>
    <lineage>
        <taxon>Eukaryota</taxon>
        <taxon>Metazoa</taxon>
        <taxon>Chordata</taxon>
        <taxon>Craniata</taxon>
        <taxon>Vertebrata</taxon>
        <taxon>Euteleostomi</taxon>
        <taxon>Actinopterygii</taxon>
        <taxon>Neopterygii</taxon>
        <taxon>Teleostei</taxon>
        <taxon>Neoteleostei</taxon>
        <taxon>Acanthomorphata</taxon>
        <taxon>Ovalentaria</taxon>
        <taxon>Atherinomorphae</taxon>
        <taxon>Cyprinodontiformes</taxon>
        <taxon>Goodeidae</taxon>
        <taxon>Ameca</taxon>
    </lineage>
</organism>
<feature type="compositionally biased region" description="Polar residues" evidence="1">
    <location>
        <begin position="86"/>
        <end position="96"/>
    </location>
</feature>
<evidence type="ECO:0000256" key="1">
    <source>
        <dbReference type="SAM" id="MobiDB-lite"/>
    </source>
</evidence>
<gene>
    <name evidence="3" type="ORF">AMECASPLE_022130</name>
</gene>
<sequence length="117" mass="13202">MVNWPSFHCCRLLHSLVMEHVCVGHFSDTSCGQYQLLSMPDTSEPEVFCRYIFHNTSNYVAQSGSWQMFLCLPAPCRASPTYLEAPTQTPLQTSRPTNEDGKPASRFTQGPLQLVMD</sequence>
<evidence type="ECO:0000256" key="2">
    <source>
        <dbReference type="SAM" id="SignalP"/>
    </source>
</evidence>
<accession>A0ABV0ZF15</accession>
<keyword evidence="4" id="KW-1185">Reference proteome</keyword>
<feature type="signal peptide" evidence="2">
    <location>
        <begin position="1"/>
        <end position="24"/>
    </location>
</feature>
<evidence type="ECO:0000313" key="3">
    <source>
        <dbReference type="EMBL" id="MEQ2303963.1"/>
    </source>
</evidence>
<dbReference type="EMBL" id="JAHRIP010058380">
    <property type="protein sequence ID" value="MEQ2303963.1"/>
    <property type="molecule type" value="Genomic_DNA"/>
</dbReference>
<proteinExistence type="predicted"/>
<reference evidence="3 4" key="1">
    <citation type="submission" date="2021-06" db="EMBL/GenBank/DDBJ databases">
        <authorList>
            <person name="Palmer J.M."/>
        </authorList>
    </citation>
    <scope>NUCLEOTIDE SEQUENCE [LARGE SCALE GENOMIC DNA]</scope>
    <source>
        <strain evidence="3 4">AS_MEX2019</strain>
        <tissue evidence="3">Muscle</tissue>
    </source>
</reference>
<feature type="chain" id="PRO_5046672544" evidence="2">
    <location>
        <begin position="25"/>
        <end position="117"/>
    </location>
</feature>
<comment type="caution">
    <text evidence="3">The sequence shown here is derived from an EMBL/GenBank/DDBJ whole genome shotgun (WGS) entry which is preliminary data.</text>
</comment>
<evidence type="ECO:0000313" key="4">
    <source>
        <dbReference type="Proteomes" id="UP001469553"/>
    </source>
</evidence>
<feature type="region of interest" description="Disordered" evidence="1">
    <location>
        <begin position="86"/>
        <end position="117"/>
    </location>
</feature>